<evidence type="ECO:0000256" key="16">
    <source>
        <dbReference type="ARBA" id="ARBA00048898"/>
    </source>
</evidence>
<dbReference type="GO" id="GO:0004371">
    <property type="term" value="F:glycerone kinase activity"/>
    <property type="evidence" value="ECO:0007669"/>
    <property type="project" value="UniProtKB-EC"/>
</dbReference>
<protein>
    <recommendedName>
        <fullName evidence="5">Triokinase/FMN cyclase</fullName>
        <ecNumber evidence="3">2.7.1.28</ecNumber>
        <ecNumber evidence="2">2.7.1.29</ecNumber>
        <ecNumber evidence="4">4.6.1.15</ecNumber>
    </recommendedName>
    <alternativeName>
        <fullName evidence="11">Bifunctional ATP-dependent dihydroxyacetone kinase/FAD-AMP lyase (cyclizing)</fullName>
    </alternativeName>
</protein>
<evidence type="ECO:0000256" key="3">
    <source>
        <dbReference type="ARBA" id="ARBA00012110"/>
    </source>
</evidence>
<evidence type="ECO:0000256" key="17">
    <source>
        <dbReference type="SAM" id="MobiDB-lite"/>
    </source>
</evidence>
<evidence type="ECO:0000259" key="18">
    <source>
        <dbReference type="PROSITE" id="PS51480"/>
    </source>
</evidence>
<dbReference type="GeneTree" id="ENSGT00390000015415"/>
<feature type="domain" description="DhaK" evidence="19">
    <location>
        <begin position="1"/>
        <end position="266"/>
    </location>
</feature>
<comment type="cofactor">
    <cofactor evidence="1">
        <name>Co(2+)</name>
        <dbReference type="ChEBI" id="CHEBI:48828"/>
    </cofactor>
</comment>
<dbReference type="Proteomes" id="UP000016666">
    <property type="component" value="Chromosome 5"/>
</dbReference>
<dbReference type="Pfam" id="PF02734">
    <property type="entry name" value="Dak2"/>
    <property type="match status" value="1"/>
</dbReference>
<dbReference type="Ensembl" id="ENSAPLT00000028681.1">
    <property type="protein sequence ID" value="ENSAPLP00000031571.1"/>
    <property type="gene ID" value="ENSAPLG00000017549.1"/>
</dbReference>
<evidence type="ECO:0000256" key="15">
    <source>
        <dbReference type="ARBA" id="ARBA00048526"/>
    </source>
</evidence>
<accession>A0A493U0C4</accession>
<dbReference type="SUPFAM" id="SSF101473">
    <property type="entry name" value="DhaL-like"/>
    <property type="match status" value="1"/>
</dbReference>
<evidence type="ECO:0000256" key="6">
    <source>
        <dbReference type="ARBA" id="ARBA00022679"/>
    </source>
</evidence>
<gene>
    <name evidence="20" type="primary">TKFC</name>
</gene>
<keyword evidence="21" id="KW-1185">Reference proteome</keyword>
<evidence type="ECO:0000313" key="20">
    <source>
        <dbReference type="Ensembl" id="ENSAPLP00000031571.1"/>
    </source>
</evidence>
<evidence type="ECO:0000259" key="19">
    <source>
        <dbReference type="PROSITE" id="PS51481"/>
    </source>
</evidence>
<evidence type="ECO:0000256" key="12">
    <source>
        <dbReference type="ARBA" id="ARBA00045490"/>
    </source>
</evidence>
<comment type="catalytic activity">
    <reaction evidence="16">
        <text>dihydroxyacetone + ATP = dihydroxyacetone phosphate + ADP + H(+)</text>
        <dbReference type="Rhea" id="RHEA:15773"/>
        <dbReference type="ChEBI" id="CHEBI:15378"/>
        <dbReference type="ChEBI" id="CHEBI:16016"/>
        <dbReference type="ChEBI" id="CHEBI:30616"/>
        <dbReference type="ChEBI" id="CHEBI:57642"/>
        <dbReference type="ChEBI" id="CHEBI:456216"/>
        <dbReference type="EC" id="2.7.1.29"/>
    </reaction>
</comment>
<dbReference type="GO" id="GO:0034012">
    <property type="term" value="F:FAD-AMP lyase (cyclizing) activity"/>
    <property type="evidence" value="ECO:0007669"/>
    <property type="project" value="UniProtKB-EC"/>
</dbReference>
<dbReference type="Gene3D" id="3.30.1180.20">
    <property type="entry name" value="Dihydroxyacetone kinase, domain 2"/>
    <property type="match status" value="1"/>
</dbReference>
<sequence>MLSGVVAGAVFTSPAVGSILAAIRAVTQAGAVGTLLIVKNYTGDRLNFGLALERARAEGADVQMVVVGDDCAFTTQKKAGRRGLCGTVLVHKVAGALAEAGASLDEIVKRVSAVTKAMGTLGLSLSPCSVPGSKPTFQLADDEMELGLGIHGEAGVRRMKVMPADEAVETMLAHMTDPANASHLPLSRGAAVVLVVNNLGGLSCLELGIVAGAAVRGLERRGVRIARALVGSFMTALEMAGVSLTLMLADEELLGLIDAETTAMAWPNLVAGPAVSQRPEVPAPNEGPEPQPAQQAPSAGPGTKRVQLVLERVCSTLLGLQDKLNELDRAAGDGDCGHTHARAARAIQEWVRARPPPAAPAQLLSALADLLLEKMGGSSGVLYGLFLTAAARPLHNRSDLPTWADAMDAGIEAMRRYGGAAPGDRTMLDSLCAAAQALHALRSPGAELLTVLASAVQVPAVGSGDAEPPMLSPWHHTMSCLHRWGCRG</sequence>
<evidence type="ECO:0000256" key="7">
    <source>
        <dbReference type="ARBA" id="ARBA00022741"/>
    </source>
</evidence>
<dbReference type="EC" id="2.7.1.28" evidence="3"/>
<reference evidence="20" key="2">
    <citation type="submission" date="2025-08" db="UniProtKB">
        <authorList>
            <consortium name="Ensembl"/>
        </authorList>
    </citation>
    <scope>IDENTIFICATION</scope>
</reference>
<comment type="function">
    <text evidence="12">Catalyzes both the phosphorylation of dihydroxyacetone and of glyceraldehyde, and the splitting of ribonucleoside diphosphate-X compounds among which FAD is the best substrate. Represses IFIH1-mediated cellular antiviral response.</text>
</comment>
<dbReference type="InterPro" id="IPR036117">
    <property type="entry name" value="DhaL_dom_sf"/>
</dbReference>
<dbReference type="FunFam" id="3.40.50.10440:FF:000001">
    <property type="entry name" value="Dihydroxyacetone kinase, DhaK subunit"/>
    <property type="match status" value="1"/>
</dbReference>
<comment type="catalytic activity">
    <reaction evidence="15">
        <text>FAD = riboflavin cyclic-4',5'-phosphate + AMP + H(+)</text>
        <dbReference type="Rhea" id="RHEA:13729"/>
        <dbReference type="ChEBI" id="CHEBI:15378"/>
        <dbReference type="ChEBI" id="CHEBI:57692"/>
        <dbReference type="ChEBI" id="CHEBI:76202"/>
        <dbReference type="ChEBI" id="CHEBI:456215"/>
        <dbReference type="EC" id="4.6.1.15"/>
    </reaction>
</comment>
<organism evidence="20 21">
    <name type="scientific">Anas platyrhynchos platyrhynchos</name>
    <name type="common">Northern mallard</name>
    <dbReference type="NCBI Taxonomy" id="8840"/>
    <lineage>
        <taxon>Eukaryota</taxon>
        <taxon>Metazoa</taxon>
        <taxon>Chordata</taxon>
        <taxon>Craniata</taxon>
        <taxon>Vertebrata</taxon>
        <taxon>Euteleostomi</taxon>
        <taxon>Archelosauria</taxon>
        <taxon>Archosauria</taxon>
        <taxon>Dinosauria</taxon>
        <taxon>Saurischia</taxon>
        <taxon>Theropoda</taxon>
        <taxon>Coelurosauria</taxon>
        <taxon>Aves</taxon>
        <taxon>Neognathae</taxon>
        <taxon>Galloanserae</taxon>
        <taxon>Anseriformes</taxon>
        <taxon>Anatidae</taxon>
        <taxon>Anatinae</taxon>
        <taxon>Anas</taxon>
    </lineage>
</organism>
<dbReference type="Gene3D" id="1.25.40.340">
    <property type="match status" value="1"/>
</dbReference>
<dbReference type="SMART" id="SM01120">
    <property type="entry name" value="Dak2"/>
    <property type="match status" value="1"/>
</dbReference>
<evidence type="ECO:0000256" key="1">
    <source>
        <dbReference type="ARBA" id="ARBA00001941"/>
    </source>
</evidence>
<dbReference type="InterPro" id="IPR050861">
    <property type="entry name" value="Dihydroxyacetone_Kinase"/>
</dbReference>
<keyword evidence="10" id="KW-0170">Cobalt</keyword>
<evidence type="ECO:0000256" key="11">
    <source>
        <dbReference type="ARBA" id="ARBA00032426"/>
    </source>
</evidence>
<name>A0A493U0C4_ANAPP</name>
<dbReference type="EC" id="4.6.1.15" evidence="4"/>
<evidence type="ECO:0000256" key="10">
    <source>
        <dbReference type="ARBA" id="ARBA00023285"/>
    </source>
</evidence>
<dbReference type="PROSITE" id="PS51480">
    <property type="entry name" value="DHAL"/>
    <property type="match status" value="1"/>
</dbReference>
<evidence type="ECO:0000256" key="5">
    <source>
        <dbReference type="ARBA" id="ARBA00018932"/>
    </source>
</evidence>
<dbReference type="AlphaFoldDB" id="A0A493U0C4"/>
<keyword evidence="8" id="KW-0418">Kinase</keyword>
<feature type="region of interest" description="Disordered" evidence="17">
    <location>
        <begin position="275"/>
        <end position="302"/>
    </location>
</feature>
<dbReference type="InterPro" id="IPR004007">
    <property type="entry name" value="DhaL_dom"/>
</dbReference>
<comment type="subunit">
    <text evidence="13">Homodimer. Interacts with IFIH1 (via the CARD domains), the interaction is inhibited by viral infection.</text>
</comment>
<dbReference type="SUPFAM" id="SSF82549">
    <property type="entry name" value="DAK1/DegV-like"/>
    <property type="match status" value="1"/>
</dbReference>
<feature type="compositionally biased region" description="Low complexity" evidence="17">
    <location>
        <begin position="292"/>
        <end position="302"/>
    </location>
</feature>
<evidence type="ECO:0000256" key="8">
    <source>
        <dbReference type="ARBA" id="ARBA00022777"/>
    </source>
</evidence>
<dbReference type="GO" id="GO:0005524">
    <property type="term" value="F:ATP binding"/>
    <property type="evidence" value="ECO:0007669"/>
    <property type="project" value="UniProtKB-KW"/>
</dbReference>
<dbReference type="PANTHER" id="PTHR28629">
    <property type="entry name" value="TRIOKINASE/FMN CYCLASE"/>
    <property type="match status" value="1"/>
</dbReference>
<dbReference type="PROSITE" id="PS51481">
    <property type="entry name" value="DHAK"/>
    <property type="match status" value="1"/>
</dbReference>
<dbReference type="GO" id="GO:0019563">
    <property type="term" value="P:glycerol catabolic process"/>
    <property type="evidence" value="ECO:0007669"/>
    <property type="project" value="TreeGrafter"/>
</dbReference>
<evidence type="ECO:0000256" key="14">
    <source>
        <dbReference type="ARBA" id="ARBA00047974"/>
    </source>
</evidence>
<dbReference type="GO" id="GO:0005829">
    <property type="term" value="C:cytosol"/>
    <property type="evidence" value="ECO:0007669"/>
    <property type="project" value="TreeGrafter"/>
</dbReference>
<evidence type="ECO:0000256" key="2">
    <source>
        <dbReference type="ARBA" id="ARBA00012107"/>
    </source>
</evidence>
<keyword evidence="9" id="KW-0067">ATP-binding</keyword>
<keyword evidence="6" id="KW-0808">Transferase</keyword>
<dbReference type="EC" id="2.7.1.29" evidence="2"/>
<evidence type="ECO:0000256" key="13">
    <source>
        <dbReference type="ARBA" id="ARBA00046681"/>
    </source>
</evidence>
<reference evidence="20 21" key="1">
    <citation type="submission" date="2017-10" db="EMBL/GenBank/DDBJ databases">
        <title>A new Pekin duck reference genome.</title>
        <authorList>
            <person name="Hou Z.-C."/>
            <person name="Zhou Z.-K."/>
            <person name="Zhu F."/>
            <person name="Hou S.-S."/>
        </authorList>
    </citation>
    <scope>NUCLEOTIDE SEQUENCE [LARGE SCALE GENOMIC DNA]</scope>
</reference>
<dbReference type="PANTHER" id="PTHR28629:SF4">
    <property type="entry name" value="TRIOKINASE_FMN CYCLASE"/>
    <property type="match status" value="1"/>
</dbReference>
<evidence type="ECO:0000256" key="4">
    <source>
        <dbReference type="ARBA" id="ARBA00012578"/>
    </source>
</evidence>
<dbReference type="Gene3D" id="3.40.50.10440">
    <property type="entry name" value="Dihydroxyacetone kinase, domain 1"/>
    <property type="match status" value="1"/>
</dbReference>
<feature type="compositionally biased region" description="Pro residues" evidence="17">
    <location>
        <begin position="281"/>
        <end position="291"/>
    </location>
</feature>
<evidence type="ECO:0000313" key="21">
    <source>
        <dbReference type="Proteomes" id="UP000016666"/>
    </source>
</evidence>
<dbReference type="FunFam" id="3.30.1180.20:FF:000003">
    <property type="entry name" value="triokinase/FMN cyclase isoform X1"/>
    <property type="match status" value="1"/>
</dbReference>
<feature type="domain" description="DhaL" evidence="18">
    <location>
        <begin position="304"/>
        <end position="488"/>
    </location>
</feature>
<dbReference type="InterPro" id="IPR004006">
    <property type="entry name" value="DhaK_dom"/>
</dbReference>
<comment type="catalytic activity">
    <reaction evidence="14">
        <text>D-glyceraldehyde + ATP = D-glyceraldehyde 3-phosphate + ADP + H(+)</text>
        <dbReference type="Rhea" id="RHEA:13941"/>
        <dbReference type="ChEBI" id="CHEBI:15378"/>
        <dbReference type="ChEBI" id="CHEBI:17378"/>
        <dbReference type="ChEBI" id="CHEBI:30616"/>
        <dbReference type="ChEBI" id="CHEBI:59776"/>
        <dbReference type="ChEBI" id="CHEBI:456216"/>
        <dbReference type="EC" id="2.7.1.28"/>
    </reaction>
</comment>
<dbReference type="Pfam" id="PF02733">
    <property type="entry name" value="Dak1"/>
    <property type="match status" value="1"/>
</dbReference>
<proteinExistence type="predicted"/>
<keyword evidence="7" id="KW-0547">Nucleotide-binding</keyword>
<evidence type="ECO:0000256" key="9">
    <source>
        <dbReference type="ARBA" id="ARBA00022840"/>
    </source>
</evidence>
<dbReference type="GO" id="GO:0050354">
    <property type="term" value="F:triokinase activity"/>
    <property type="evidence" value="ECO:0007669"/>
    <property type="project" value="UniProtKB-EC"/>
</dbReference>
<reference evidence="20" key="3">
    <citation type="submission" date="2025-09" db="UniProtKB">
        <authorList>
            <consortium name="Ensembl"/>
        </authorList>
    </citation>
    <scope>IDENTIFICATION</scope>
</reference>